<feature type="region of interest" description="Disordered" evidence="1">
    <location>
        <begin position="1"/>
        <end position="30"/>
    </location>
</feature>
<protein>
    <submittedName>
        <fullName evidence="2">Uncharacterized protein</fullName>
    </submittedName>
</protein>
<gene>
    <name evidence="2" type="ORF">XELAEV_18006994mg</name>
</gene>
<dbReference type="EMBL" id="CM004466">
    <property type="protein sequence ID" value="OCU01206.1"/>
    <property type="molecule type" value="Genomic_DNA"/>
</dbReference>
<name>A0A974E0U6_XENLA</name>
<organism evidence="2 3">
    <name type="scientific">Xenopus laevis</name>
    <name type="common">African clawed frog</name>
    <dbReference type="NCBI Taxonomy" id="8355"/>
    <lineage>
        <taxon>Eukaryota</taxon>
        <taxon>Metazoa</taxon>
        <taxon>Chordata</taxon>
        <taxon>Craniata</taxon>
        <taxon>Vertebrata</taxon>
        <taxon>Euteleostomi</taxon>
        <taxon>Amphibia</taxon>
        <taxon>Batrachia</taxon>
        <taxon>Anura</taxon>
        <taxon>Pipoidea</taxon>
        <taxon>Pipidae</taxon>
        <taxon>Xenopodinae</taxon>
        <taxon>Xenopus</taxon>
        <taxon>Xenopus</taxon>
    </lineage>
</organism>
<sequence>MWNRLSDAFVSHFPQQDPTPAAGGQCPWSEEEESDCLISKLPHASPSPHCQPLYTNANEQRVPFAICRTQPPLSLYRTSSSTLLIKISFIARIAAAAAGQMSA</sequence>
<accession>A0A974E0U6</accession>
<dbReference type="Proteomes" id="UP000694892">
    <property type="component" value="Chromosome 1L"/>
</dbReference>
<dbReference type="AlphaFoldDB" id="A0A974E0U6"/>
<evidence type="ECO:0000256" key="1">
    <source>
        <dbReference type="SAM" id="MobiDB-lite"/>
    </source>
</evidence>
<proteinExistence type="predicted"/>
<reference evidence="3" key="1">
    <citation type="journal article" date="2016" name="Nature">
        <title>Genome evolution in the allotetraploid frog Xenopus laevis.</title>
        <authorList>
            <person name="Session A.M."/>
            <person name="Uno Y."/>
            <person name="Kwon T."/>
            <person name="Chapman J.A."/>
            <person name="Toyoda A."/>
            <person name="Takahashi S."/>
            <person name="Fukui A."/>
            <person name="Hikosaka A."/>
            <person name="Suzuki A."/>
            <person name="Kondo M."/>
            <person name="van Heeringen S.J."/>
            <person name="Quigley I."/>
            <person name="Heinz S."/>
            <person name="Ogino H."/>
            <person name="Ochi H."/>
            <person name="Hellsten U."/>
            <person name="Lyons J.B."/>
            <person name="Simakov O."/>
            <person name="Putnam N."/>
            <person name="Stites J."/>
            <person name="Kuroki Y."/>
            <person name="Tanaka T."/>
            <person name="Michiue T."/>
            <person name="Watanabe M."/>
            <person name="Bogdanovic O."/>
            <person name="Lister R."/>
            <person name="Georgiou G."/>
            <person name="Paranjpe S.S."/>
            <person name="van Kruijsbergen I."/>
            <person name="Shu S."/>
            <person name="Carlson J."/>
            <person name="Kinoshita T."/>
            <person name="Ohta Y."/>
            <person name="Mawaribuchi S."/>
            <person name="Jenkins J."/>
            <person name="Grimwood J."/>
            <person name="Schmutz J."/>
            <person name="Mitros T."/>
            <person name="Mozaffari S.V."/>
            <person name="Suzuki Y."/>
            <person name="Haramoto Y."/>
            <person name="Yamamoto T.S."/>
            <person name="Takagi C."/>
            <person name="Heald R."/>
            <person name="Miller K."/>
            <person name="Haudenschild C."/>
            <person name="Kitzman J."/>
            <person name="Nakayama T."/>
            <person name="Izutsu Y."/>
            <person name="Robert J."/>
            <person name="Fortriede J."/>
            <person name="Burns K."/>
            <person name="Lotay V."/>
            <person name="Karimi K."/>
            <person name="Yasuoka Y."/>
            <person name="Dichmann D.S."/>
            <person name="Flajnik M.F."/>
            <person name="Houston D.W."/>
            <person name="Shendure J."/>
            <person name="DuPasquier L."/>
            <person name="Vize P.D."/>
            <person name="Zorn A.M."/>
            <person name="Ito M."/>
            <person name="Marcotte E.M."/>
            <person name="Wallingford J.B."/>
            <person name="Ito Y."/>
            <person name="Asashima M."/>
            <person name="Ueno N."/>
            <person name="Matsuda Y."/>
            <person name="Veenstra G.J."/>
            <person name="Fujiyama A."/>
            <person name="Harland R.M."/>
            <person name="Taira M."/>
            <person name="Rokhsar D.S."/>
        </authorList>
    </citation>
    <scope>NUCLEOTIDE SEQUENCE [LARGE SCALE GENOMIC DNA]</scope>
    <source>
        <strain evidence="3">J</strain>
    </source>
</reference>
<evidence type="ECO:0000313" key="3">
    <source>
        <dbReference type="Proteomes" id="UP000694892"/>
    </source>
</evidence>
<evidence type="ECO:0000313" key="2">
    <source>
        <dbReference type="EMBL" id="OCU01206.1"/>
    </source>
</evidence>